<dbReference type="PANTHER" id="PTHR11142">
    <property type="entry name" value="PSEUDOURIDYLATE SYNTHASE"/>
    <property type="match status" value="1"/>
</dbReference>
<dbReference type="HAMAP" id="MF_00171">
    <property type="entry name" value="TruA"/>
    <property type="match status" value="1"/>
</dbReference>
<evidence type="ECO:0000256" key="6">
    <source>
        <dbReference type="PIRSR" id="PIRSR001430-2"/>
    </source>
</evidence>
<protein>
    <recommendedName>
        <fullName evidence="4">tRNA pseudouridine synthase A</fullName>
        <ecNumber evidence="4">5.4.99.12</ecNumber>
    </recommendedName>
    <alternativeName>
        <fullName evidence="4">tRNA pseudouridine(38-40) synthase</fullName>
    </alternativeName>
    <alternativeName>
        <fullName evidence="4">tRNA pseudouridylate synthase I</fullName>
    </alternativeName>
    <alternativeName>
        <fullName evidence="4">tRNA-uridine isomerase I</fullName>
    </alternativeName>
</protein>
<sequence>MEVEYDGTSFFGWQRQPGGIVTVQGELERVLFRVLQEDVSIVGAGRTDRGVHARGQVASFATGSGMPLDRLRHAMNCLLPEEVYVRSLREVPMEFHARFSALWRQYRYTLAEEPFPLLRRFAGVHRGPHELAALNAVADVMVGEHDFAAFSRSGSDTKTTMCAVTHAVWRRSGEVLMFDIRADRFLRSMVRYLVSASITMQPGEVFDALQTGRLGCQLKPADPAGLVLWEVGYEV</sequence>
<comment type="function">
    <text evidence="4">Formation of pseudouridine at positions 38, 39 and 40 in the anticodon stem and loop of transfer RNAs.</text>
</comment>
<evidence type="ECO:0000259" key="8">
    <source>
        <dbReference type="Pfam" id="PF01416"/>
    </source>
</evidence>
<evidence type="ECO:0000256" key="4">
    <source>
        <dbReference type="HAMAP-Rule" id="MF_00171"/>
    </source>
</evidence>
<evidence type="ECO:0000256" key="1">
    <source>
        <dbReference type="ARBA" id="ARBA00009375"/>
    </source>
</evidence>
<dbReference type="GO" id="GO:0160147">
    <property type="term" value="F:tRNA pseudouridine(38-40) synthase activity"/>
    <property type="evidence" value="ECO:0007669"/>
    <property type="project" value="UniProtKB-EC"/>
</dbReference>
<dbReference type="Pfam" id="PF01416">
    <property type="entry name" value="PseudoU_synth_1"/>
    <property type="match status" value="2"/>
</dbReference>
<organism evidence="9 10">
    <name type="scientific">Prosthecochloris vibrioformis</name>
    <name type="common">Chlorobium vibrioforme</name>
    <dbReference type="NCBI Taxonomy" id="1098"/>
    <lineage>
        <taxon>Bacteria</taxon>
        <taxon>Pseudomonadati</taxon>
        <taxon>Chlorobiota</taxon>
        <taxon>Chlorobiia</taxon>
        <taxon>Chlorobiales</taxon>
        <taxon>Chlorobiaceae</taxon>
        <taxon>Prosthecochloris</taxon>
    </lineage>
</organism>
<dbReference type="EC" id="5.4.99.12" evidence="4"/>
<comment type="catalytic activity">
    <reaction evidence="4 7">
        <text>uridine(38/39/40) in tRNA = pseudouridine(38/39/40) in tRNA</text>
        <dbReference type="Rhea" id="RHEA:22376"/>
        <dbReference type="Rhea" id="RHEA-COMP:10085"/>
        <dbReference type="Rhea" id="RHEA-COMP:10087"/>
        <dbReference type="ChEBI" id="CHEBI:65314"/>
        <dbReference type="ChEBI" id="CHEBI:65315"/>
        <dbReference type="EC" id="5.4.99.12"/>
    </reaction>
</comment>
<dbReference type="EMBL" id="VDCI01000003">
    <property type="protein sequence ID" value="TNJ37091.1"/>
    <property type="molecule type" value="Genomic_DNA"/>
</dbReference>
<dbReference type="GO" id="GO:0031119">
    <property type="term" value="P:tRNA pseudouridine synthesis"/>
    <property type="evidence" value="ECO:0007669"/>
    <property type="project" value="UniProtKB-UniRule"/>
</dbReference>
<gene>
    <name evidence="4 9" type="primary">truA</name>
    <name evidence="9" type="ORF">FGF68_04625</name>
</gene>
<evidence type="ECO:0000313" key="9">
    <source>
        <dbReference type="EMBL" id="TNJ37091.1"/>
    </source>
</evidence>
<comment type="subunit">
    <text evidence="4">Homodimer.</text>
</comment>
<dbReference type="Gene3D" id="3.30.70.660">
    <property type="entry name" value="Pseudouridine synthase I, catalytic domain, C-terminal subdomain"/>
    <property type="match status" value="1"/>
</dbReference>
<evidence type="ECO:0000256" key="3">
    <source>
        <dbReference type="ARBA" id="ARBA00023235"/>
    </source>
</evidence>
<dbReference type="AlphaFoldDB" id="A0A5C4S2W4"/>
<feature type="domain" description="Pseudouridine synthase I TruA alpha/beta" evidence="8">
    <location>
        <begin position="3"/>
        <end position="99"/>
    </location>
</feature>
<dbReference type="InterPro" id="IPR020095">
    <property type="entry name" value="PsdUridine_synth_TruA_C"/>
</dbReference>
<dbReference type="FunFam" id="3.30.70.580:FF:000001">
    <property type="entry name" value="tRNA pseudouridine synthase A"/>
    <property type="match status" value="1"/>
</dbReference>
<dbReference type="InterPro" id="IPR001406">
    <property type="entry name" value="PsdUridine_synth_TruA"/>
</dbReference>
<feature type="active site" description="Nucleophile" evidence="4 5">
    <location>
        <position position="48"/>
    </location>
</feature>
<dbReference type="InterPro" id="IPR020097">
    <property type="entry name" value="PsdUridine_synth_TruA_a/b_dom"/>
</dbReference>
<comment type="caution">
    <text evidence="4">Lacks conserved residue(s) required for the propagation of feature annotation.</text>
</comment>
<dbReference type="Gene3D" id="3.30.70.580">
    <property type="entry name" value="Pseudouridine synthase I, catalytic domain, N-terminal subdomain"/>
    <property type="match status" value="1"/>
</dbReference>
<evidence type="ECO:0000256" key="7">
    <source>
        <dbReference type="RuleBase" id="RU003792"/>
    </source>
</evidence>
<dbReference type="NCBIfam" id="TIGR00071">
    <property type="entry name" value="hisT_truA"/>
    <property type="match status" value="1"/>
</dbReference>
<evidence type="ECO:0000313" key="10">
    <source>
        <dbReference type="Proteomes" id="UP000309544"/>
    </source>
</evidence>
<name>A0A5C4S2W4_PROVB</name>
<dbReference type="CDD" id="cd02570">
    <property type="entry name" value="PseudoU_synth_EcTruA"/>
    <property type="match status" value="1"/>
</dbReference>
<keyword evidence="10" id="KW-1185">Reference proteome</keyword>
<evidence type="ECO:0000256" key="2">
    <source>
        <dbReference type="ARBA" id="ARBA00022694"/>
    </source>
</evidence>
<dbReference type="GO" id="GO:0003723">
    <property type="term" value="F:RNA binding"/>
    <property type="evidence" value="ECO:0007669"/>
    <property type="project" value="InterPro"/>
</dbReference>
<dbReference type="SUPFAM" id="SSF55120">
    <property type="entry name" value="Pseudouridine synthase"/>
    <property type="match status" value="1"/>
</dbReference>
<keyword evidence="2 4" id="KW-0819">tRNA processing</keyword>
<dbReference type="InterPro" id="IPR020103">
    <property type="entry name" value="PsdUridine_synth_cat_dom_sf"/>
</dbReference>
<dbReference type="InterPro" id="IPR020094">
    <property type="entry name" value="TruA/RsuA/RluB/E/F_N"/>
</dbReference>
<dbReference type="PIRSF" id="PIRSF001430">
    <property type="entry name" value="tRNA_psdUrid_synth"/>
    <property type="match status" value="1"/>
</dbReference>
<feature type="domain" description="Pseudouridine synthase I TruA alpha/beta" evidence="8">
    <location>
        <begin position="140"/>
        <end position="234"/>
    </location>
</feature>
<feature type="binding site" evidence="4 6">
    <location>
        <position position="106"/>
    </location>
    <ligand>
        <name>substrate</name>
    </ligand>
</feature>
<accession>A0A5C4S2W4</accession>
<evidence type="ECO:0000256" key="5">
    <source>
        <dbReference type="PIRSR" id="PIRSR001430-1"/>
    </source>
</evidence>
<proteinExistence type="inferred from homology"/>
<comment type="caution">
    <text evidence="9">The sequence shown here is derived from an EMBL/GenBank/DDBJ whole genome shotgun (WGS) entry which is preliminary data.</text>
</comment>
<dbReference type="Proteomes" id="UP000309544">
    <property type="component" value="Unassembled WGS sequence"/>
</dbReference>
<keyword evidence="3 4" id="KW-0413">Isomerase</keyword>
<comment type="similarity">
    <text evidence="1 4 7">Belongs to the tRNA pseudouridine synthase TruA family.</text>
</comment>
<reference evidence="9 10" key="1">
    <citation type="submission" date="2019-05" db="EMBL/GenBank/DDBJ databases">
        <title>Draft Whole-Genome sequence of the green sulfur bacterium Prosthecochloris vibrioformis DSM 260.</title>
        <authorList>
            <person name="Meyer T.E."/>
            <person name="Kyndt J.A."/>
        </authorList>
    </citation>
    <scope>NUCLEOTIDE SEQUENCE [LARGE SCALE GENOMIC DNA]</scope>
    <source>
        <strain evidence="9 10">DSM 260</strain>
    </source>
</reference>
<dbReference type="PANTHER" id="PTHR11142:SF0">
    <property type="entry name" value="TRNA PSEUDOURIDINE SYNTHASE-LIKE 1"/>
    <property type="match status" value="1"/>
</dbReference>